<dbReference type="RefSeq" id="WP_163288284.1">
    <property type="nucleotide sequence ID" value="NZ_JAAGWY010000001.1"/>
</dbReference>
<reference evidence="2 3" key="1">
    <citation type="journal article" date="2014" name="J. Microbiol.">
        <title>Diaminobutyricibacter tongyongensis gen. nov., sp. nov. and Homoserinibacter gongjuensis gen. nov., sp. nov. belong to the family Microbacteriaceae.</title>
        <authorList>
            <person name="Kim S.J."/>
            <person name="Ahn J.H."/>
            <person name="Weon H.Y."/>
            <person name="Hamada M."/>
            <person name="Suzuki K."/>
            <person name="Kwon S.W."/>
        </authorList>
    </citation>
    <scope>NUCLEOTIDE SEQUENCE [LARGE SCALE GENOMIC DNA]</scope>
    <source>
        <strain evidence="2 3">NBRC 108724</strain>
    </source>
</reference>
<proteinExistence type="predicted"/>
<evidence type="ECO:0008006" key="4">
    <source>
        <dbReference type="Google" id="ProtNLM"/>
    </source>
</evidence>
<evidence type="ECO:0000256" key="1">
    <source>
        <dbReference type="SAM" id="Phobius"/>
    </source>
</evidence>
<sequence length="94" mass="10575">MRDRRRAVRAMVQEWRTEVERPWVGMTDEEMTDVERARADLAIAVEVIRERLSLRAQLAAVQRHLGSVVGTASALVALGVGVYLLVRAVARHRA</sequence>
<keyword evidence="1" id="KW-0472">Membrane</keyword>
<evidence type="ECO:0000313" key="3">
    <source>
        <dbReference type="Proteomes" id="UP000474967"/>
    </source>
</evidence>
<dbReference type="Proteomes" id="UP000474967">
    <property type="component" value="Unassembled WGS sequence"/>
</dbReference>
<comment type="caution">
    <text evidence="2">The sequence shown here is derived from an EMBL/GenBank/DDBJ whole genome shotgun (WGS) entry which is preliminary data.</text>
</comment>
<evidence type="ECO:0000313" key="2">
    <source>
        <dbReference type="EMBL" id="NEN05142.1"/>
    </source>
</evidence>
<dbReference type="EMBL" id="JAAGWY010000001">
    <property type="protein sequence ID" value="NEN05142.1"/>
    <property type="molecule type" value="Genomic_DNA"/>
</dbReference>
<accession>A0A6L9XUS6</accession>
<protein>
    <recommendedName>
        <fullName evidence="4">DUF3618 domain-containing protein</fullName>
    </recommendedName>
</protein>
<dbReference type="AlphaFoldDB" id="A0A6L9XUS6"/>
<gene>
    <name evidence="2" type="ORF">G3T36_04590</name>
</gene>
<feature type="transmembrane region" description="Helical" evidence="1">
    <location>
        <begin position="65"/>
        <end position="86"/>
    </location>
</feature>
<name>A0A6L9XUS6_9MICO</name>
<organism evidence="2 3">
    <name type="scientific">Leifsonia tongyongensis</name>
    <dbReference type="NCBI Taxonomy" id="1268043"/>
    <lineage>
        <taxon>Bacteria</taxon>
        <taxon>Bacillati</taxon>
        <taxon>Actinomycetota</taxon>
        <taxon>Actinomycetes</taxon>
        <taxon>Micrococcales</taxon>
        <taxon>Microbacteriaceae</taxon>
        <taxon>Leifsonia</taxon>
    </lineage>
</organism>
<keyword evidence="1" id="KW-1133">Transmembrane helix</keyword>
<keyword evidence="1" id="KW-0812">Transmembrane</keyword>
<keyword evidence="3" id="KW-1185">Reference proteome</keyword>